<evidence type="ECO:0000259" key="1">
    <source>
        <dbReference type="PROSITE" id="PS51186"/>
    </source>
</evidence>
<name>A0A937CNM0_9HYPH</name>
<dbReference type="Gene3D" id="3.40.630.30">
    <property type="match status" value="1"/>
</dbReference>
<comment type="caution">
    <text evidence="2">The sequence shown here is derived from an EMBL/GenBank/DDBJ whole genome shotgun (WGS) entry which is preliminary data.</text>
</comment>
<sequence length="165" mass="17134">MLIRDEAPLDAGPIGKLVTSAFQYAPHSSHTEAAIVDALREAGVLVISLVADKAGEVVGHIGFSPVEIDGRDMGWFGLGPLSVLPGEQGKGIGAALVHEGLQRLKTIGARGCVVLGDPMYYGRFGFKAQAGLVLADVPPEYFQALPFGGVEPHGVVTFHAGFAAS</sequence>
<dbReference type="SUPFAM" id="SSF55729">
    <property type="entry name" value="Acyl-CoA N-acyltransferases (Nat)"/>
    <property type="match status" value="1"/>
</dbReference>
<dbReference type="GO" id="GO:0016747">
    <property type="term" value="F:acyltransferase activity, transferring groups other than amino-acyl groups"/>
    <property type="evidence" value="ECO:0007669"/>
    <property type="project" value="InterPro"/>
</dbReference>
<dbReference type="InterPro" id="IPR000182">
    <property type="entry name" value="GNAT_dom"/>
</dbReference>
<accession>A0A937CNM0</accession>
<dbReference type="PROSITE" id="PS51186">
    <property type="entry name" value="GNAT"/>
    <property type="match status" value="1"/>
</dbReference>
<reference evidence="2" key="1">
    <citation type="submission" date="2021-01" db="EMBL/GenBank/DDBJ databases">
        <title>Rhizobium sp. strain KVB221 16S ribosomal RNA gene Genome sequencing and assembly.</title>
        <authorList>
            <person name="Kang M."/>
        </authorList>
    </citation>
    <scope>NUCLEOTIDE SEQUENCE</scope>
    <source>
        <strain evidence="2">KVB221</strain>
    </source>
</reference>
<dbReference type="CDD" id="cd04301">
    <property type="entry name" value="NAT_SF"/>
    <property type="match status" value="1"/>
</dbReference>
<gene>
    <name evidence="2" type="ORF">JJB09_08815</name>
</gene>
<keyword evidence="3" id="KW-1185">Reference proteome</keyword>
<evidence type="ECO:0000313" key="3">
    <source>
        <dbReference type="Proteomes" id="UP000633219"/>
    </source>
</evidence>
<protein>
    <submittedName>
        <fullName evidence="2">N-acetyltransferase</fullName>
    </submittedName>
</protein>
<dbReference type="EMBL" id="JAEQNC010000004">
    <property type="protein sequence ID" value="MBL0372129.1"/>
    <property type="molecule type" value="Genomic_DNA"/>
</dbReference>
<dbReference type="Pfam" id="PF13508">
    <property type="entry name" value="Acetyltransf_7"/>
    <property type="match status" value="1"/>
</dbReference>
<feature type="domain" description="N-acetyltransferase" evidence="1">
    <location>
        <begin position="1"/>
        <end position="146"/>
    </location>
</feature>
<dbReference type="RefSeq" id="WP_201656209.1">
    <property type="nucleotide sequence ID" value="NZ_JAEQNC010000004.1"/>
</dbReference>
<evidence type="ECO:0000313" key="2">
    <source>
        <dbReference type="EMBL" id="MBL0372129.1"/>
    </source>
</evidence>
<proteinExistence type="predicted"/>
<dbReference type="InterPro" id="IPR016181">
    <property type="entry name" value="Acyl_CoA_acyltransferase"/>
</dbReference>
<dbReference type="Proteomes" id="UP000633219">
    <property type="component" value="Unassembled WGS sequence"/>
</dbReference>
<organism evidence="2 3">
    <name type="scientific">Rhizobium setariae</name>
    <dbReference type="NCBI Taxonomy" id="2801340"/>
    <lineage>
        <taxon>Bacteria</taxon>
        <taxon>Pseudomonadati</taxon>
        <taxon>Pseudomonadota</taxon>
        <taxon>Alphaproteobacteria</taxon>
        <taxon>Hyphomicrobiales</taxon>
        <taxon>Rhizobiaceae</taxon>
        <taxon>Rhizobium/Agrobacterium group</taxon>
        <taxon>Rhizobium</taxon>
    </lineage>
</organism>
<dbReference type="AlphaFoldDB" id="A0A937CNM0"/>